<dbReference type="InterPro" id="IPR002885">
    <property type="entry name" value="PPR_rpt"/>
</dbReference>
<feature type="repeat" description="PPR" evidence="3">
    <location>
        <begin position="516"/>
        <end position="550"/>
    </location>
</feature>
<gene>
    <name evidence="5" type="primary">LOC101507358</name>
</gene>
<dbReference type="OrthoDB" id="185373at2759"/>
<accession>A0A1S2XN95</accession>
<evidence type="ECO:0000313" key="4">
    <source>
        <dbReference type="Proteomes" id="UP000087171"/>
    </source>
</evidence>
<feature type="repeat" description="PPR" evidence="3">
    <location>
        <begin position="376"/>
        <end position="410"/>
    </location>
</feature>
<dbReference type="Pfam" id="PF01535">
    <property type="entry name" value="PPR"/>
    <property type="match status" value="3"/>
</dbReference>
<evidence type="ECO:0000256" key="3">
    <source>
        <dbReference type="PROSITE-ProRule" id="PRU00708"/>
    </source>
</evidence>
<dbReference type="AlphaFoldDB" id="A0A1S2XN95"/>
<dbReference type="RefSeq" id="XP_004491962.1">
    <property type="nucleotide sequence ID" value="XM_004491905.3"/>
</dbReference>
<dbReference type="InterPro" id="IPR050667">
    <property type="entry name" value="PPR-containing_protein"/>
</dbReference>
<dbReference type="eggNOG" id="KOG4197">
    <property type="taxonomic scope" value="Eukaryota"/>
</dbReference>
<dbReference type="PaxDb" id="3827-XP_004491962.1"/>
<dbReference type="InterPro" id="IPR011990">
    <property type="entry name" value="TPR-like_helical_dom_sf"/>
</dbReference>
<comment type="similarity">
    <text evidence="1">Belongs to the PPR family. P subfamily.</text>
</comment>
<name>A0A1S2XN95_CICAR</name>
<evidence type="ECO:0000256" key="2">
    <source>
        <dbReference type="ARBA" id="ARBA00022737"/>
    </source>
</evidence>
<sequence>MPIMLNFPFQFHYPVTCCFNKLGYYTFVTHANFCITTHNHNNNYLRNNIVFLSQQPKHFVPLIGSLGFQNSTTPLMSEDVGPSVDIVFTRQEYDVVEKREKIDASFVSPCGELEDFVDDVIEGRETIDSSFVSSWGEVEDFDEEGREEFDSSFVSNKKLHVWEEGDVQRREDVDEVEGREKIDTSFVSLCREVDDFDDGVVDDEERKEFDSSFVSNKKLTVSKEVEEDDSQRREDVDESFVAEKELRRQGSKQAGLMNENGALFLEEMDENVLSNRILELSRTNKIRSAMEYFRSMELFGLCPNIHACNSLLLGLLRNGWFDDCFKVFDYVKAKSVTTGHTYSLILMACAKAQGCDSALKFFRKLERECDVKKDFDVVVYNTMISTCKEVDNWSEIERLWSSMKANGCAATLVTYQLLISSFVHCNQSELALYAYHDMVQNGFEPNNNILNSVICVCAKDGKWDDALSVFQKMLMSDLKPNLVACNVLINSLGRVGELKLAFQVYNTMKSLSVKPDAYTYNSLLSSLNKANRHGEALQLYDWIERNQMSEFNKHLYNTALMSCSKLRLWDKALEILWQMEASGLSDLTVSYNLVIRTCELARKPTIAWEVYEHMVHQKCSPNIFTYLSIIRCCTRGDLYEELEEILNKAVPNAALYNAAVQGMSLCGKVDLAKEIYTKMLEHGLEPDVKTRVLMRAMKRK</sequence>
<keyword evidence="4" id="KW-1185">Reference proteome</keyword>
<feature type="repeat" description="PPR" evidence="3">
    <location>
        <begin position="446"/>
        <end position="480"/>
    </location>
</feature>
<dbReference type="PANTHER" id="PTHR47939">
    <property type="entry name" value="MEMBRANE-ASSOCIATED SALT-INDUCIBLE PROTEIN-LIKE"/>
    <property type="match status" value="1"/>
</dbReference>
<organism evidence="4 5">
    <name type="scientific">Cicer arietinum</name>
    <name type="common">Chickpea</name>
    <name type="synonym">Garbanzo</name>
    <dbReference type="NCBI Taxonomy" id="3827"/>
    <lineage>
        <taxon>Eukaryota</taxon>
        <taxon>Viridiplantae</taxon>
        <taxon>Streptophyta</taxon>
        <taxon>Embryophyta</taxon>
        <taxon>Tracheophyta</taxon>
        <taxon>Spermatophyta</taxon>
        <taxon>Magnoliopsida</taxon>
        <taxon>eudicotyledons</taxon>
        <taxon>Gunneridae</taxon>
        <taxon>Pentapetalae</taxon>
        <taxon>rosids</taxon>
        <taxon>fabids</taxon>
        <taxon>Fabales</taxon>
        <taxon>Fabaceae</taxon>
        <taxon>Papilionoideae</taxon>
        <taxon>50 kb inversion clade</taxon>
        <taxon>NPAAA clade</taxon>
        <taxon>Hologalegina</taxon>
        <taxon>IRL clade</taxon>
        <taxon>Cicereae</taxon>
        <taxon>Cicer</taxon>
    </lineage>
</organism>
<evidence type="ECO:0000313" key="5">
    <source>
        <dbReference type="RefSeq" id="XP_004491962.1"/>
    </source>
</evidence>
<dbReference type="STRING" id="3827.A0A1S2XN95"/>
<dbReference type="NCBIfam" id="TIGR00756">
    <property type="entry name" value="PPR"/>
    <property type="match status" value="7"/>
</dbReference>
<dbReference type="GeneID" id="101507358"/>
<feature type="repeat" description="PPR" evidence="3">
    <location>
        <begin position="304"/>
        <end position="338"/>
    </location>
</feature>
<keyword evidence="2" id="KW-0677">Repeat</keyword>
<dbReference type="SUPFAM" id="SSF48452">
    <property type="entry name" value="TPR-like"/>
    <property type="match status" value="1"/>
</dbReference>
<evidence type="ECO:0000256" key="1">
    <source>
        <dbReference type="ARBA" id="ARBA00007626"/>
    </source>
</evidence>
<reference evidence="4" key="1">
    <citation type="journal article" date="2013" name="Nat. Biotechnol.">
        <title>Draft genome sequence of chickpea (Cicer arietinum) provides a resource for trait improvement.</title>
        <authorList>
            <person name="Varshney R.K."/>
            <person name="Song C."/>
            <person name="Saxena R.K."/>
            <person name="Azam S."/>
            <person name="Yu S."/>
            <person name="Sharpe A.G."/>
            <person name="Cannon S."/>
            <person name="Baek J."/>
            <person name="Rosen B.D."/>
            <person name="Tar'an B."/>
            <person name="Millan T."/>
            <person name="Zhang X."/>
            <person name="Ramsay L.D."/>
            <person name="Iwata A."/>
            <person name="Wang Y."/>
            <person name="Nelson W."/>
            <person name="Farmer A.D."/>
            <person name="Gaur P.M."/>
            <person name="Soderlund C."/>
            <person name="Penmetsa R.V."/>
            <person name="Xu C."/>
            <person name="Bharti A.K."/>
            <person name="He W."/>
            <person name="Winter P."/>
            <person name="Zhao S."/>
            <person name="Hane J.K."/>
            <person name="Carrasquilla-Garcia N."/>
            <person name="Condie J.A."/>
            <person name="Upadhyaya H.D."/>
            <person name="Luo M.C."/>
            <person name="Thudi M."/>
            <person name="Gowda C.L."/>
            <person name="Singh N.P."/>
            <person name="Lichtenzveig J."/>
            <person name="Gali K.K."/>
            <person name="Rubio J."/>
            <person name="Nadarajan N."/>
            <person name="Dolezel J."/>
            <person name="Bansal K.C."/>
            <person name="Xu X."/>
            <person name="Edwards D."/>
            <person name="Zhang G."/>
            <person name="Kahl G."/>
            <person name="Gil J."/>
            <person name="Singh K.B."/>
            <person name="Datta S.K."/>
            <person name="Jackson S.A."/>
            <person name="Wang J."/>
            <person name="Cook D.R."/>
        </authorList>
    </citation>
    <scope>NUCLEOTIDE SEQUENCE [LARGE SCALE GENOMIC DNA]</scope>
    <source>
        <strain evidence="4">cv. CDC Frontier</strain>
    </source>
</reference>
<feature type="repeat" description="PPR" evidence="3">
    <location>
        <begin position="481"/>
        <end position="515"/>
    </location>
</feature>
<feature type="repeat" description="PPR" evidence="3">
    <location>
        <begin position="652"/>
        <end position="686"/>
    </location>
</feature>
<reference evidence="5" key="2">
    <citation type="submission" date="2025-08" db="UniProtKB">
        <authorList>
            <consortium name="RefSeq"/>
        </authorList>
    </citation>
    <scope>IDENTIFICATION</scope>
    <source>
        <tissue evidence="5">Etiolated seedlings</tissue>
    </source>
</reference>
<feature type="repeat" description="PPR" evidence="3">
    <location>
        <begin position="411"/>
        <end position="445"/>
    </location>
</feature>
<dbReference type="PROSITE" id="PS51375">
    <property type="entry name" value="PPR"/>
    <property type="match status" value="9"/>
</dbReference>
<feature type="repeat" description="PPR" evidence="3">
    <location>
        <begin position="587"/>
        <end position="621"/>
    </location>
</feature>
<dbReference type="KEGG" id="cam:101507358"/>
<feature type="repeat" description="PPR" evidence="3">
    <location>
        <begin position="552"/>
        <end position="586"/>
    </location>
</feature>
<dbReference type="Pfam" id="PF13812">
    <property type="entry name" value="PPR_3"/>
    <property type="match status" value="1"/>
</dbReference>
<dbReference type="Proteomes" id="UP000087171">
    <property type="component" value="Chromosome Ca3"/>
</dbReference>
<protein>
    <submittedName>
        <fullName evidence="5">Pentatricopeptide repeat-containing protein At3g29290 isoform X1</fullName>
    </submittedName>
</protein>
<dbReference type="Pfam" id="PF13041">
    <property type="entry name" value="PPR_2"/>
    <property type="match status" value="3"/>
</dbReference>
<dbReference type="PANTHER" id="PTHR47939:SF5">
    <property type="entry name" value="PENTACOTRIPEPTIDE-REPEAT REGION OF PRORP DOMAIN-CONTAINING PROTEIN"/>
    <property type="match status" value="1"/>
</dbReference>
<dbReference type="Gene3D" id="1.25.40.10">
    <property type="entry name" value="Tetratricopeptide repeat domain"/>
    <property type="match status" value="3"/>
</dbReference>
<proteinExistence type="inferred from homology"/>